<dbReference type="OrthoDB" id="205166at2759"/>
<feature type="compositionally biased region" description="Acidic residues" evidence="4">
    <location>
        <begin position="327"/>
        <end position="340"/>
    </location>
</feature>
<organism evidence="5 6">
    <name type="scientific">Glonium stellatum</name>
    <dbReference type="NCBI Taxonomy" id="574774"/>
    <lineage>
        <taxon>Eukaryota</taxon>
        <taxon>Fungi</taxon>
        <taxon>Dikarya</taxon>
        <taxon>Ascomycota</taxon>
        <taxon>Pezizomycotina</taxon>
        <taxon>Dothideomycetes</taxon>
        <taxon>Pleosporomycetidae</taxon>
        <taxon>Gloniales</taxon>
        <taxon>Gloniaceae</taxon>
        <taxon>Glonium</taxon>
    </lineage>
</organism>
<evidence type="ECO:0008006" key="7">
    <source>
        <dbReference type="Google" id="ProtNLM"/>
    </source>
</evidence>
<evidence type="ECO:0000313" key="5">
    <source>
        <dbReference type="EMBL" id="OCL04073.1"/>
    </source>
</evidence>
<feature type="region of interest" description="Disordered" evidence="4">
    <location>
        <begin position="224"/>
        <end position="348"/>
    </location>
</feature>
<dbReference type="GO" id="GO:0006397">
    <property type="term" value="P:mRNA processing"/>
    <property type="evidence" value="ECO:0007669"/>
    <property type="project" value="InterPro"/>
</dbReference>
<keyword evidence="2" id="KW-0539">Nucleus</keyword>
<evidence type="ECO:0000313" key="6">
    <source>
        <dbReference type="Proteomes" id="UP000250140"/>
    </source>
</evidence>
<proteinExistence type="predicted"/>
<protein>
    <recommendedName>
        <fullName evidence="7">Tho complex subunit 7</fullName>
    </recommendedName>
</protein>
<feature type="compositionally biased region" description="Acidic residues" evidence="4">
    <location>
        <begin position="232"/>
        <end position="241"/>
    </location>
</feature>
<feature type="compositionally biased region" description="Low complexity" evidence="4">
    <location>
        <begin position="284"/>
        <end position="298"/>
    </location>
</feature>
<evidence type="ECO:0000256" key="4">
    <source>
        <dbReference type="SAM" id="MobiDB-lite"/>
    </source>
</evidence>
<name>A0A8E2ESW1_9PEZI</name>
<dbReference type="AlphaFoldDB" id="A0A8E2ESW1"/>
<comment type="subcellular location">
    <subcellularLocation>
        <location evidence="1">Nucleus</location>
    </subcellularLocation>
</comment>
<dbReference type="GO" id="GO:0000445">
    <property type="term" value="C:THO complex part of transcription export complex"/>
    <property type="evidence" value="ECO:0007669"/>
    <property type="project" value="InterPro"/>
</dbReference>
<gene>
    <name evidence="5" type="ORF">AOQ84DRAFT_380968</name>
</gene>
<evidence type="ECO:0000256" key="3">
    <source>
        <dbReference type="SAM" id="Coils"/>
    </source>
</evidence>
<reference evidence="5 6" key="1">
    <citation type="journal article" date="2016" name="Nat. Commun.">
        <title>Ectomycorrhizal ecology is imprinted in the genome of the dominant symbiotic fungus Cenococcum geophilum.</title>
        <authorList>
            <consortium name="DOE Joint Genome Institute"/>
            <person name="Peter M."/>
            <person name="Kohler A."/>
            <person name="Ohm R.A."/>
            <person name="Kuo A."/>
            <person name="Krutzmann J."/>
            <person name="Morin E."/>
            <person name="Arend M."/>
            <person name="Barry K.W."/>
            <person name="Binder M."/>
            <person name="Choi C."/>
            <person name="Clum A."/>
            <person name="Copeland A."/>
            <person name="Grisel N."/>
            <person name="Haridas S."/>
            <person name="Kipfer T."/>
            <person name="LaButti K."/>
            <person name="Lindquist E."/>
            <person name="Lipzen A."/>
            <person name="Maire R."/>
            <person name="Meier B."/>
            <person name="Mihaltcheva S."/>
            <person name="Molinier V."/>
            <person name="Murat C."/>
            <person name="Poggeler S."/>
            <person name="Quandt C.A."/>
            <person name="Sperisen C."/>
            <person name="Tritt A."/>
            <person name="Tisserant E."/>
            <person name="Crous P.W."/>
            <person name="Henrissat B."/>
            <person name="Nehls U."/>
            <person name="Egli S."/>
            <person name="Spatafora J.W."/>
            <person name="Grigoriev I.V."/>
            <person name="Martin F.M."/>
        </authorList>
    </citation>
    <scope>NUCLEOTIDE SEQUENCE [LARGE SCALE GENOMIC DNA]</scope>
    <source>
        <strain evidence="5 6">CBS 207.34</strain>
    </source>
</reference>
<sequence>MVTHDYGFLAQADEDAIHNVARLLSVEAKPFQRLTARLLKPESLINTPPTALPTPPPDASAVDEAAAAQEAERQKQAERRKLWQDDMLLDFAAFESSIVRMQLIHNSNEKECERYAAEKIRILDTAQAIRENTVELRAQLEEAQKTLALRKTYDELTEKITSNRMLRPREDQHAQLEKLDAEIAELEQESRDYAETWTERRDQFGKIVEEGKYMLRLIRDEKEEAERKEGMDGGEDADDGEGSTTRGEASIVGTPRPDMGGSTPMHISQEGEGPGSSTLAVPKSRLAPASRGSSRAPSPSRPEREDGNDTDMADSGANSGDARANDDSEIEEGEEEEDDGPVDKMDVS</sequence>
<dbReference type="EMBL" id="KV750603">
    <property type="protein sequence ID" value="OCL04073.1"/>
    <property type="molecule type" value="Genomic_DNA"/>
</dbReference>
<evidence type="ECO:0000256" key="1">
    <source>
        <dbReference type="ARBA" id="ARBA00004123"/>
    </source>
</evidence>
<keyword evidence="6" id="KW-1185">Reference proteome</keyword>
<dbReference type="Pfam" id="PF05615">
    <property type="entry name" value="THOC7"/>
    <property type="match status" value="1"/>
</dbReference>
<feature type="coiled-coil region" evidence="3">
    <location>
        <begin position="123"/>
        <end position="196"/>
    </location>
</feature>
<dbReference type="Proteomes" id="UP000250140">
    <property type="component" value="Unassembled WGS sequence"/>
</dbReference>
<dbReference type="InterPro" id="IPR008501">
    <property type="entry name" value="THOC7/Mft1"/>
</dbReference>
<accession>A0A8E2ESW1</accession>
<evidence type="ECO:0000256" key="2">
    <source>
        <dbReference type="ARBA" id="ARBA00023242"/>
    </source>
</evidence>
<keyword evidence="3" id="KW-0175">Coiled coil</keyword>